<accession>A0A2T3AVW0</accession>
<evidence type="ECO:0000259" key="3">
    <source>
        <dbReference type="PROSITE" id="PS50013"/>
    </source>
</evidence>
<feature type="compositionally biased region" description="Low complexity" evidence="2">
    <location>
        <begin position="196"/>
        <end position="215"/>
    </location>
</feature>
<evidence type="ECO:0000313" key="5">
    <source>
        <dbReference type="Proteomes" id="UP000241818"/>
    </source>
</evidence>
<dbReference type="EMBL" id="KZ679014">
    <property type="protein sequence ID" value="PSS12812.1"/>
    <property type="molecule type" value="Genomic_DNA"/>
</dbReference>
<feature type="compositionally biased region" description="Basic and acidic residues" evidence="2">
    <location>
        <begin position="369"/>
        <end position="383"/>
    </location>
</feature>
<dbReference type="InterPro" id="IPR000953">
    <property type="entry name" value="Chromo/chromo_shadow_dom"/>
</dbReference>
<organism evidence="4 5">
    <name type="scientific">Amorphotheca resinae ATCC 22711</name>
    <dbReference type="NCBI Taxonomy" id="857342"/>
    <lineage>
        <taxon>Eukaryota</taxon>
        <taxon>Fungi</taxon>
        <taxon>Dikarya</taxon>
        <taxon>Ascomycota</taxon>
        <taxon>Pezizomycotina</taxon>
        <taxon>Leotiomycetes</taxon>
        <taxon>Helotiales</taxon>
        <taxon>Amorphothecaceae</taxon>
        <taxon>Amorphotheca</taxon>
    </lineage>
</organism>
<dbReference type="InParanoid" id="A0A2T3AVW0"/>
<feature type="compositionally biased region" description="Acidic residues" evidence="2">
    <location>
        <begin position="502"/>
        <end position="514"/>
    </location>
</feature>
<dbReference type="CDD" id="cd00024">
    <property type="entry name" value="CD_CSD"/>
    <property type="match status" value="1"/>
</dbReference>
<proteinExistence type="predicted"/>
<comment type="subunit">
    <text evidence="1">Component of the NuA4 histone acetyltransferase complex.</text>
</comment>
<name>A0A2T3AVW0_AMORE</name>
<evidence type="ECO:0000256" key="2">
    <source>
        <dbReference type="SAM" id="MobiDB-lite"/>
    </source>
</evidence>
<feature type="compositionally biased region" description="Polar residues" evidence="2">
    <location>
        <begin position="341"/>
        <end position="352"/>
    </location>
</feature>
<feature type="compositionally biased region" description="Acidic residues" evidence="2">
    <location>
        <begin position="356"/>
        <end position="368"/>
    </location>
</feature>
<evidence type="ECO:0000313" key="4">
    <source>
        <dbReference type="EMBL" id="PSS12812.1"/>
    </source>
</evidence>
<dbReference type="PROSITE" id="PS50013">
    <property type="entry name" value="CHROMO_2"/>
    <property type="match status" value="1"/>
</dbReference>
<dbReference type="GeneID" id="36574941"/>
<evidence type="ECO:0000256" key="1">
    <source>
        <dbReference type="ARBA" id="ARBA00011353"/>
    </source>
</evidence>
<reference evidence="4 5" key="1">
    <citation type="journal article" date="2018" name="New Phytol.">
        <title>Comparative genomics and transcriptomics depict ericoid mycorrhizal fungi as versatile saprotrophs and plant mutualists.</title>
        <authorList>
            <person name="Martino E."/>
            <person name="Morin E."/>
            <person name="Grelet G.A."/>
            <person name="Kuo A."/>
            <person name="Kohler A."/>
            <person name="Daghino S."/>
            <person name="Barry K.W."/>
            <person name="Cichocki N."/>
            <person name="Clum A."/>
            <person name="Dockter R.B."/>
            <person name="Hainaut M."/>
            <person name="Kuo R.C."/>
            <person name="LaButti K."/>
            <person name="Lindahl B.D."/>
            <person name="Lindquist E.A."/>
            <person name="Lipzen A."/>
            <person name="Khouja H.R."/>
            <person name="Magnuson J."/>
            <person name="Murat C."/>
            <person name="Ohm R.A."/>
            <person name="Singer S.W."/>
            <person name="Spatafora J.W."/>
            <person name="Wang M."/>
            <person name="Veneault-Fourrey C."/>
            <person name="Henrissat B."/>
            <person name="Grigoriev I.V."/>
            <person name="Martin F.M."/>
            <person name="Perotto S."/>
        </authorList>
    </citation>
    <scope>NUCLEOTIDE SEQUENCE [LARGE SCALE GENOMIC DNA]</scope>
    <source>
        <strain evidence="4 5">ATCC 22711</strain>
    </source>
</reference>
<feature type="compositionally biased region" description="Low complexity" evidence="2">
    <location>
        <begin position="247"/>
        <end position="269"/>
    </location>
</feature>
<dbReference type="STRING" id="857342.A0A2T3AVW0"/>
<dbReference type="GO" id="GO:0006338">
    <property type="term" value="P:chromatin remodeling"/>
    <property type="evidence" value="ECO:0007669"/>
    <property type="project" value="UniProtKB-ARBA"/>
</dbReference>
<sequence>MRPKTYIGLNGLPLSGFDFVVAERPKYIPGSGPPLAPISAIPVHDRDGFIINKVQFQKQLRYLVGYEDQPHLRVSVQPQNILDWVSRWALEKWESDSYEAEERRREEEELPAILAKEERRRKRLEAMSRAAKGVDGRKLKRKRIFDDDAPRKTARLRRIRMRSPPKESPPGPLKAAGRRAPGQRHQVEEEEVVFTSPRLSQHSQQQPSLSTPSRRLVNRNLLDSESEEIGSIDTDLALDLQLKGLPSMAQSSRSVSASLDPGEETSTSTRSERDSSPASPLYGQSAVAATSSREALKIYEELERKKNPDAALLSRSPKSPFKRKLYPIFDKPSKPSLSIPLRTQPSPLSVSKMSELEPEPEEESEEEKQDQKQNDEQNKKQDEESSEEPDEGGEESEYEVNAILDEQVRKEDGRRVLYYLINWVGDYANSWEPMENVGDEAIRVYKEKRRRDRIMGIDGTRESSDDGGSFVTPEKPKYGDMHGKAKGTTPAEPHRGRLMYDQNDDEDEVDQLSY</sequence>
<gene>
    <name evidence="4" type="ORF">M430DRAFT_36069</name>
</gene>
<dbReference type="Proteomes" id="UP000241818">
    <property type="component" value="Unassembled WGS sequence"/>
</dbReference>
<protein>
    <recommendedName>
        <fullName evidence="3">Chromo domain-containing protein</fullName>
    </recommendedName>
</protein>
<dbReference type="RefSeq" id="XP_024718803.1">
    <property type="nucleotide sequence ID" value="XM_024866860.1"/>
</dbReference>
<dbReference type="Gene3D" id="2.40.50.40">
    <property type="match status" value="1"/>
</dbReference>
<keyword evidence="5" id="KW-1185">Reference proteome</keyword>
<feature type="region of interest" description="Disordered" evidence="2">
    <location>
        <begin position="457"/>
        <end position="514"/>
    </location>
</feature>
<feature type="region of interest" description="Disordered" evidence="2">
    <location>
        <begin position="128"/>
        <end position="216"/>
    </location>
</feature>
<dbReference type="OrthoDB" id="3543857at2759"/>
<dbReference type="SUPFAM" id="SSF54160">
    <property type="entry name" value="Chromo domain-like"/>
    <property type="match status" value="1"/>
</dbReference>
<feature type="domain" description="Chromo" evidence="3">
    <location>
        <begin position="398"/>
        <end position="451"/>
    </location>
</feature>
<dbReference type="AlphaFoldDB" id="A0A2T3AVW0"/>
<feature type="compositionally biased region" description="Acidic residues" evidence="2">
    <location>
        <begin position="384"/>
        <end position="398"/>
    </location>
</feature>
<feature type="compositionally biased region" description="Basic and acidic residues" evidence="2">
    <location>
        <begin position="474"/>
        <end position="483"/>
    </location>
</feature>
<feature type="compositionally biased region" description="Basic residues" evidence="2">
    <location>
        <begin position="152"/>
        <end position="163"/>
    </location>
</feature>
<feature type="region of interest" description="Disordered" evidence="2">
    <location>
        <begin position="247"/>
        <end position="406"/>
    </location>
</feature>
<dbReference type="InterPro" id="IPR016197">
    <property type="entry name" value="Chromo-like_dom_sf"/>
</dbReference>
<feature type="compositionally biased region" description="Basic and acidic residues" evidence="2">
    <location>
        <begin position="294"/>
        <end position="308"/>
    </location>
</feature>